<evidence type="ECO:0000256" key="8">
    <source>
        <dbReference type="ARBA" id="ARBA00023180"/>
    </source>
</evidence>
<sequence>MHRRVGTDARMTDTELGRRSYRGWQVGGDESEWQGLLKEAGEGIRSVVAATHQRGCMVAWLSDGHSITSLLTQEGGEKAGQKEEEEEEKGSEGGVLGMAVFEVGRDANNITHTMTTLIPHIRKVGHSSWCLVVAVVSRRSSFLASFGEVWSRGRGGTAGLSVVMVVTQMSPSAIFTLLTSHWTFTMMDTLLINYKATAGEGLDVYCHLPYTRWGPRVENVATWTPADGLVLNTSSLILDKFSNFYGAKVNVTALPFPPYWLETNDQYSGTDYLLLATVAQALNFTITVIPTTDWGEVTGLVQQRQSFMATIIYAVLPDRLHQYDFSYPYEYATPTFCMTKPVLSPQYLSLYYPLSHGVWGCVLAIIVFVPCIWLVLQCLWQQGKLYGGGKGGEMTLEVLRTLLGQNLTRNSGSGWVEGWWVRVLLGAWLVFALVLGVAYRTNLTAALTIPQYPPRPETLEQLVGVVKKVTMPPYGAQFKEFYSKSDSIVFKALAERMDFVKTAVEGVSQASNKQAHIQVRRYLELVVAELFTETDGSTKLYLGRENVIPGLSAWPIPHQAPYKAHLDRSVRAVLEAGLYEKWSEDVMTDAREQGRKRRQKELQKEKQQKEKDGQQQQRDTTTGIALTVSHLQGPLLLLLLGLGAGTLSFLVELLYYRCVGVSLGGKEQSSGFDREARVKLKSSREQLKRSRVKHKSGRHLTIVAWHE</sequence>
<name>A0AAE1P5L7_9EUCA</name>
<dbReference type="PANTHER" id="PTHR42643">
    <property type="entry name" value="IONOTROPIC RECEPTOR 20A-RELATED"/>
    <property type="match status" value="1"/>
</dbReference>
<evidence type="ECO:0000313" key="14">
    <source>
        <dbReference type="Proteomes" id="UP001292094"/>
    </source>
</evidence>
<feature type="transmembrane region" description="Helical" evidence="10">
    <location>
        <begin position="635"/>
        <end position="656"/>
    </location>
</feature>
<reference evidence="13" key="1">
    <citation type="submission" date="2023-11" db="EMBL/GenBank/DDBJ databases">
        <title>Genome assemblies of two species of porcelain crab, Petrolisthes cinctipes and Petrolisthes manimaculis (Anomura: Porcellanidae).</title>
        <authorList>
            <person name="Angst P."/>
        </authorList>
    </citation>
    <scope>NUCLEOTIDE SEQUENCE</scope>
    <source>
        <strain evidence="13">PB745_02</strain>
        <tissue evidence="13">Gill</tissue>
    </source>
</reference>
<keyword evidence="7" id="KW-0675">Receptor</keyword>
<dbReference type="Pfam" id="PF00060">
    <property type="entry name" value="Lig_chan"/>
    <property type="match status" value="1"/>
</dbReference>
<comment type="subcellular location">
    <subcellularLocation>
        <location evidence="1">Cell membrane</location>
        <topology evidence="1">Multi-pass membrane protein</topology>
    </subcellularLocation>
</comment>
<dbReference type="InterPro" id="IPR052192">
    <property type="entry name" value="Insect_Ionotropic_Sensory_Rcpt"/>
</dbReference>
<keyword evidence="5 10" id="KW-1133">Transmembrane helix</keyword>
<keyword evidence="6 10" id="KW-0472">Membrane</keyword>
<feature type="region of interest" description="Disordered" evidence="9">
    <location>
        <begin position="590"/>
        <end position="619"/>
    </location>
</feature>
<evidence type="ECO:0000259" key="12">
    <source>
        <dbReference type="Pfam" id="PF00497"/>
    </source>
</evidence>
<dbReference type="EMBL" id="JAWZYT010002891">
    <property type="protein sequence ID" value="KAK4301319.1"/>
    <property type="molecule type" value="Genomic_DNA"/>
</dbReference>
<comment type="similarity">
    <text evidence="2">Belongs to the glutamate-gated ion channel (TC 1.A.10.1) family.</text>
</comment>
<gene>
    <name evidence="13" type="ORF">Pmani_026525</name>
</gene>
<dbReference type="Pfam" id="PF00497">
    <property type="entry name" value="SBP_bac_3"/>
    <property type="match status" value="1"/>
</dbReference>
<feature type="transmembrane region" description="Helical" evidence="10">
    <location>
        <begin position="357"/>
        <end position="376"/>
    </location>
</feature>
<evidence type="ECO:0000259" key="11">
    <source>
        <dbReference type="Pfam" id="PF00060"/>
    </source>
</evidence>
<evidence type="ECO:0000256" key="6">
    <source>
        <dbReference type="ARBA" id="ARBA00023136"/>
    </source>
</evidence>
<dbReference type="GO" id="GO:0050906">
    <property type="term" value="P:detection of stimulus involved in sensory perception"/>
    <property type="evidence" value="ECO:0007669"/>
    <property type="project" value="UniProtKB-ARBA"/>
</dbReference>
<evidence type="ECO:0000256" key="1">
    <source>
        <dbReference type="ARBA" id="ARBA00004651"/>
    </source>
</evidence>
<feature type="compositionally biased region" description="Basic and acidic residues" evidence="9">
    <location>
        <begin position="600"/>
        <end position="613"/>
    </location>
</feature>
<keyword evidence="4 10" id="KW-0812">Transmembrane</keyword>
<dbReference type="Gene3D" id="1.10.287.70">
    <property type="match status" value="1"/>
</dbReference>
<feature type="domain" description="Ionotropic glutamate receptor C-terminal" evidence="11">
    <location>
        <begin position="358"/>
        <end position="642"/>
    </location>
</feature>
<dbReference type="InterPro" id="IPR001320">
    <property type="entry name" value="Iontro_rcpt_C"/>
</dbReference>
<evidence type="ECO:0008006" key="15">
    <source>
        <dbReference type="Google" id="ProtNLM"/>
    </source>
</evidence>
<evidence type="ECO:0000256" key="5">
    <source>
        <dbReference type="ARBA" id="ARBA00022989"/>
    </source>
</evidence>
<evidence type="ECO:0000256" key="3">
    <source>
        <dbReference type="ARBA" id="ARBA00022475"/>
    </source>
</evidence>
<keyword evidence="8" id="KW-0325">Glycoprotein</keyword>
<evidence type="ECO:0000313" key="13">
    <source>
        <dbReference type="EMBL" id="KAK4301319.1"/>
    </source>
</evidence>
<feature type="region of interest" description="Disordered" evidence="9">
    <location>
        <begin position="73"/>
        <end position="92"/>
    </location>
</feature>
<keyword evidence="3" id="KW-1003">Cell membrane</keyword>
<accession>A0AAE1P5L7</accession>
<dbReference type="Proteomes" id="UP001292094">
    <property type="component" value="Unassembled WGS sequence"/>
</dbReference>
<proteinExistence type="inferred from homology"/>
<evidence type="ECO:0000256" key="2">
    <source>
        <dbReference type="ARBA" id="ARBA00008685"/>
    </source>
</evidence>
<keyword evidence="14" id="KW-1185">Reference proteome</keyword>
<comment type="caution">
    <text evidence="13">The sequence shown here is derived from an EMBL/GenBank/DDBJ whole genome shotgun (WGS) entry which is preliminary data.</text>
</comment>
<organism evidence="13 14">
    <name type="scientific">Petrolisthes manimaculis</name>
    <dbReference type="NCBI Taxonomy" id="1843537"/>
    <lineage>
        <taxon>Eukaryota</taxon>
        <taxon>Metazoa</taxon>
        <taxon>Ecdysozoa</taxon>
        <taxon>Arthropoda</taxon>
        <taxon>Crustacea</taxon>
        <taxon>Multicrustacea</taxon>
        <taxon>Malacostraca</taxon>
        <taxon>Eumalacostraca</taxon>
        <taxon>Eucarida</taxon>
        <taxon>Decapoda</taxon>
        <taxon>Pleocyemata</taxon>
        <taxon>Anomura</taxon>
        <taxon>Galatheoidea</taxon>
        <taxon>Porcellanidae</taxon>
        <taxon>Petrolisthes</taxon>
    </lineage>
</organism>
<dbReference type="SUPFAM" id="SSF53850">
    <property type="entry name" value="Periplasmic binding protein-like II"/>
    <property type="match status" value="1"/>
</dbReference>
<evidence type="ECO:0000256" key="7">
    <source>
        <dbReference type="ARBA" id="ARBA00023170"/>
    </source>
</evidence>
<dbReference type="AlphaFoldDB" id="A0AAE1P5L7"/>
<evidence type="ECO:0000256" key="9">
    <source>
        <dbReference type="SAM" id="MobiDB-lite"/>
    </source>
</evidence>
<feature type="domain" description="Solute-binding protein family 3/N-terminal" evidence="12">
    <location>
        <begin position="253"/>
        <end position="339"/>
    </location>
</feature>
<dbReference type="PANTHER" id="PTHR42643:SF39">
    <property type="entry name" value="IONOTROPIC RECEPTOR 56A-RELATED"/>
    <property type="match status" value="1"/>
</dbReference>
<dbReference type="GO" id="GO:0005886">
    <property type="term" value="C:plasma membrane"/>
    <property type="evidence" value="ECO:0007669"/>
    <property type="project" value="UniProtKB-SubCell"/>
</dbReference>
<evidence type="ECO:0000256" key="4">
    <source>
        <dbReference type="ARBA" id="ARBA00022692"/>
    </source>
</evidence>
<feature type="transmembrane region" description="Helical" evidence="10">
    <location>
        <begin position="419"/>
        <end position="439"/>
    </location>
</feature>
<dbReference type="InterPro" id="IPR001638">
    <property type="entry name" value="Solute-binding_3/MltF_N"/>
</dbReference>
<dbReference type="Gene3D" id="3.40.190.10">
    <property type="entry name" value="Periplasmic binding protein-like II"/>
    <property type="match status" value="1"/>
</dbReference>
<dbReference type="GO" id="GO:0015276">
    <property type="term" value="F:ligand-gated monoatomic ion channel activity"/>
    <property type="evidence" value="ECO:0007669"/>
    <property type="project" value="InterPro"/>
</dbReference>
<evidence type="ECO:0000256" key="10">
    <source>
        <dbReference type="SAM" id="Phobius"/>
    </source>
</evidence>
<protein>
    <recommendedName>
        <fullName evidence="15">Variant Ionotropic Glutamate Receptor</fullName>
    </recommendedName>
</protein>